<gene>
    <name evidence="4" type="ORF">EKN56_02995</name>
</gene>
<evidence type="ECO:0000256" key="2">
    <source>
        <dbReference type="SAM" id="MobiDB-lite"/>
    </source>
</evidence>
<proteinExistence type="predicted"/>
<feature type="region of interest" description="Disordered" evidence="2">
    <location>
        <begin position="73"/>
        <end position="92"/>
    </location>
</feature>
<evidence type="ECO:0000313" key="5">
    <source>
        <dbReference type="Proteomes" id="UP000293154"/>
    </source>
</evidence>
<evidence type="ECO:0000259" key="3">
    <source>
        <dbReference type="Pfam" id="PF10145"/>
    </source>
</evidence>
<name>A0A411WGN4_9GAMM</name>
<dbReference type="AlphaFoldDB" id="A0A411WGN4"/>
<dbReference type="KEGG" id="prag:EKN56_02995"/>
<evidence type="ECO:0000313" key="4">
    <source>
        <dbReference type="EMBL" id="QBH95461.1"/>
    </source>
</evidence>
<feature type="domain" description="Phage tail tape measure protein" evidence="3">
    <location>
        <begin position="244"/>
        <end position="410"/>
    </location>
</feature>
<feature type="compositionally biased region" description="Polar residues" evidence="2">
    <location>
        <begin position="73"/>
        <end position="87"/>
    </location>
</feature>
<dbReference type="OrthoDB" id="8019720at2"/>
<feature type="coiled-coil region" evidence="1">
    <location>
        <begin position="144"/>
        <end position="171"/>
    </location>
</feature>
<dbReference type="InterPro" id="IPR010090">
    <property type="entry name" value="Phage_tape_meas"/>
</dbReference>
<organism evidence="4 5">
    <name type="scientific">Limnobaculum zhutongyuii</name>
    <dbReference type="NCBI Taxonomy" id="2498113"/>
    <lineage>
        <taxon>Bacteria</taxon>
        <taxon>Pseudomonadati</taxon>
        <taxon>Pseudomonadota</taxon>
        <taxon>Gammaproteobacteria</taxon>
        <taxon>Enterobacterales</taxon>
        <taxon>Budviciaceae</taxon>
        <taxon>Limnobaculum</taxon>
    </lineage>
</organism>
<accession>A0A411WGN4</accession>
<dbReference type="Proteomes" id="UP000293154">
    <property type="component" value="Chromosome"/>
</dbReference>
<feature type="region of interest" description="Disordered" evidence="2">
    <location>
        <begin position="34"/>
        <end position="61"/>
    </location>
</feature>
<protein>
    <submittedName>
        <fullName evidence="4">Phage tail tape measure protein</fullName>
    </submittedName>
</protein>
<dbReference type="EMBL" id="CP034752">
    <property type="protein sequence ID" value="QBH95461.1"/>
    <property type="molecule type" value="Genomic_DNA"/>
</dbReference>
<dbReference type="RefSeq" id="WP_130590452.1">
    <property type="nucleotide sequence ID" value="NZ_CP034752.1"/>
</dbReference>
<keyword evidence="1" id="KW-0175">Coiled coil</keyword>
<sequence length="782" mass="82374">MSNRNLEVAMTLTANDRASKPVSAAVNQLVEATGKATKASEKQGAAQTKAAAEGEKGTKQASKAAAELANSIGKTNRASEQQVNAQRKASAEGIKTARTLMSEQQKAARARETLGIRSEHSIRREIQQTEAAYNRLARSGTLSAREQSRAYNQMRGRVAELRKEMQGVTRLQQIKNIGSGMAQIGAGITAGAMVLAQPVKNHMSFDRRVAMMANTAYENEGVEGRIKGKTTLAKSIREAIEYGGGSKESAAEALDKMLASGAVNAASANNLLPILQKYSTSTGASSSDLAGIAISLKRSFGIEDKDIEKALNMAIVAGQAGSFELADMAQYLPNHLAAAGNAGMRGLDDFATLLAFNQTSAITAGSSSEAGTNTSNFLAKITGRDTAVAASKIQYNGKGIDLPGSLAAAREKGVNAIDGFVGIIDKVVANDSQYQALQEKLKTAKGADRLETLNSMSSILEGSAVGKMVNDQQALKALIGYRANRDYAKEVTDASNAQRNLSGDQLAGNVNFEVIKSTNDFQTERLSNAKDFGSMDAMTPLSNAIGKVSQELSDLSLRFPDFTAWVAGSTDGLKALAAAAMAIGGAKMLLGNGGLSGAGGGLGGLTGSSGGGVMRFPERLLNATQGTTNAVPVFVTNWQDNQGSGNDDFEKPDLDTGLLNGALALVTEQWNIAEEAKRQGISPAELAARRGEERGEKANKWLEEIGFNPNKFLEENVFSPVSGWFNSLVSGGNENQPPVVQETAPINLSNITKLIVDGRTLAEVVNQHNDIQNKRGYVGAEL</sequence>
<evidence type="ECO:0000256" key="1">
    <source>
        <dbReference type="SAM" id="Coils"/>
    </source>
</evidence>
<dbReference type="Pfam" id="PF10145">
    <property type="entry name" value="PhageMin_Tail"/>
    <property type="match status" value="1"/>
</dbReference>
<keyword evidence="5" id="KW-1185">Reference proteome</keyword>
<reference evidence="4 5" key="1">
    <citation type="submission" date="2019-03" db="EMBL/GenBank/DDBJ databases">
        <title>Pragia sp. nov. isolated from the gut tract of Carduelis flavirostris.</title>
        <authorList>
            <person name="Ge Y."/>
        </authorList>
    </citation>
    <scope>NUCLEOTIDE SEQUENCE [LARGE SCALE GENOMIC DNA]</scope>
    <source>
        <strain evidence="4 5">CF-458</strain>
    </source>
</reference>